<dbReference type="KEGG" id="cgo:Corgl_1646"/>
<dbReference type="Proteomes" id="UP000006851">
    <property type="component" value="Chromosome"/>
</dbReference>
<dbReference type="AlphaFoldDB" id="F2N969"/>
<proteinExistence type="predicted"/>
<dbReference type="HOGENOM" id="CLU_2616005_0_0_11"/>
<dbReference type="EMBL" id="CP002628">
    <property type="protein sequence ID" value="AEB07745.1"/>
    <property type="molecule type" value="Genomic_DNA"/>
</dbReference>
<dbReference type="STRING" id="700015.Corgl_1646"/>
<sequence length="78" mass="8435">MGLCRMLPLDHCRIFGHTDHSNENIGARRRHSLLGRTGAALGGRRLRLVRATGCGDLRARRGSVSDGAVLSQVEGSVR</sequence>
<evidence type="ECO:0000313" key="1">
    <source>
        <dbReference type="EMBL" id="AEB07745.1"/>
    </source>
</evidence>
<keyword evidence="2" id="KW-1185">Reference proteome</keyword>
<protein>
    <submittedName>
        <fullName evidence="1">Uncharacterized protein</fullName>
    </submittedName>
</protein>
<name>F2N969_CORGP</name>
<gene>
    <name evidence="1" type="ordered locus">Corgl_1646</name>
</gene>
<accession>F2N969</accession>
<organism evidence="1 2">
    <name type="scientific">Coriobacterium glomerans (strain ATCC 49209 / DSM 20642 / JCM 10262 / PW2)</name>
    <dbReference type="NCBI Taxonomy" id="700015"/>
    <lineage>
        <taxon>Bacteria</taxon>
        <taxon>Bacillati</taxon>
        <taxon>Actinomycetota</taxon>
        <taxon>Coriobacteriia</taxon>
        <taxon>Coriobacteriales</taxon>
        <taxon>Coriobacteriaceae</taxon>
        <taxon>Coriobacterium</taxon>
    </lineage>
</organism>
<reference evidence="2" key="1">
    <citation type="journal article" date="2013" name="Stand. Genomic Sci.">
        <title>Complete genome sequence of Coriobacterium glomerans type strain (PW2(T)) from the midgut of Pyrrhocoris apterus L. (red soldier bug).</title>
        <authorList>
            <person name="Stackebrandt E."/>
            <person name="Zeytun A."/>
            <person name="Lapidus A."/>
            <person name="Nolan M."/>
            <person name="Lucas S."/>
            <person name="Hammon N."/>
            <person name="Deshpande S."/>
            <person name="Cheng J.F."/>
            <person name="Tapia R."/>
            <person name="Goodwin L.A."/>
            <person name="Pitluck S."/>
            <person name="Liolios K."/>
            <person name="Pagani I."/>
            <person name="Ivanova N."/>
            <person name="Mavromatis K."/>
            <person name="Mikhailova N."/>
            <person name="Huntemann M."/>
            <person name="Pati A."/>
            <person name="Chen A."/>
            <person name="Palaniappan K."/>
            <person name="Chang Y.J."/>
            <person name="Land M."/>
            <person name="Hauser L."/>
            <person name="Rohde M."/>
            <person name="Pukall R."/>
            <person name="Goker M."/>
            <person name="Detter J.C."/>
            <person name="Woyke T."/>
            <person name="Bristow J."/>
            <person name="Eisen J.A."/>
            <person name="Markowitz V."/>
            <person name="Hugenholtz P."/>
            <person name="Kyrpides N.C."/>
            <person name="Klenk H.P."/>
        </authorList>
    </citation>
    <scope>NUCLEOTIDE SEQUENCE</scope>
    <source>
        <strain evidence="2">ATCC 49209 / DSM 20642 / JCM 10262 / PW2</strain>
    </source>
</reference>
<evidence type="ECO:0000313" key="2">
    <source>
        <dbReference type="Proteomes" id="UP000006851"/>
    </source>
</evidence>